<dbReference type="PANTHER" id="PTHR43233:SF1">
    <property type="entry name" value="FAMILY N-ACETYLTRANSFERASE, PUTATIVE (AFU_ORTHOLOGUE AFUA_6G03350)-RELATED"/>
    <property type="match status" value="1"/>
</dbReference>
<dbReference type="Pfam" id="PF00583">
    <property type="entry name" value="Acetyltransf_1"/>
    <property type="match status" value="1"/>
</dbReference>
<reference evidence="2 3" key="1">
    <citation type="submission" date="2019-03" db="EMBL/GenBank/DDBJ databases">
        <title>Sequencing the genomes of 1000 actinobacteria strains.</title>
        <authorList>
            <person name="Klenk H.-P."/>
        </authorList>
    </citation>
    <scope>NUCLEOTIDE SEQUENCE [LARGE SCALE GENOMIC DNA]</scope>
    <source>
        <strain evidence="2 3">DSM 43805</strain>
    </source>
</reference>
<dbReference type="Proteomes" id="UP000294901">
    <property type="component" value="Unassembled WGS sequence"/>
</dbReference>
<dbReference type="InterPro" id="IPR000182">
    <property type="entry name" value="GNAT_dom"/>
</dbReference>
<proteinExistence type="predicted"/>
<dbReference type="OrthoDB" id="3216107at2"/>
<gene>
    <name evidence="2" type="ORF">C8E87_2874</name>
</gene>
<feature type="domain" description="N-acetyltransferase" evidence="1">
    <location>
        <begin position="10"/>
        <end position="145"/>
    </location>
</feature>
<dbReference type="InterPro" id="IPR016181">
    <property type="entry name" value="Acyl_CoA_acyltransferase"/>
</dbReference>
<dbReference type="SUPFAM" id="SSF55729">
    <property type="entry name" value="Acyl-CoA N-acyltransferases (Nat)"/>
    <property type="match status" value="1"/>
</dbReference>
<evidence type="ECO:0000313" key="2">
    <source>
        <dbReference type="EMBL" id="TDO39197.1"/>
    </source>
</evidence>
<protein>
    <submittedName>
        <fullName evidence="2">N-acetylglutamate synthase-like GNAT family acetyltransferase</fullName>
    </submittedName>
</protein>
<dbReference type="EMBL" id="SNWR01000001">
    <property type="protein sequence ID" value="TDO39197.1"/>
    <property type="molecule type" value="Genomic_DNA"/>
</dbReference>
<dbReference type="CDD" id="cd04301">
    <property type="entry name" value="NAT_SF"/>
    <property type="match status" value="1"/>
</dbReference>
<comment type="caution">
    <text evidence="2">The sequence shown here is derived from an EMBL/GenBank/DDBJ whole genome shotgun (WGS) entry which is preliminary data.</text>
</comment>
<accession>A0A4R6JSW9</accession>
<dbReference type="AlphaFoldDB" id="A0A4R6JSW9"/>
<dbReference type="RefSeq" id="WP_133873557.1">
    <property type="nucleotide sequence ID" value="NZ_BOMD01000067.1"/>
</dbReference>
<keyword evidence="3" id="KW-1185">Reference proteome</keyword>
<keyword evidence="2" id="KW-0808">Transferase</keyword>
<organism evidence="2 3">
    <name type="scientific">Paractinoplanes brasiliensis</name>
    <dbReference type="NCBI Taxonomy" id="52695"/>
    <lineage>
        <taxon>Bacteria</taxon>
        <taxon>Bacillati</taxon>
        <taxon>Actinomycetota</taxon>
        <taxon>Actinomycetes</taxon>
        <taxon>Micromonosporales</taxon>
        <taxon>Micromonosporaceae</taxon>
        <taxon>Paractinoplanes</taxon>
    </lineage>
</organism>
<dbReference type="GO" id="GO:0016747">
    <property type="term" value="F:acyltransferase activity, transferring groups other than amino-acyl groups"/>
    <property type="evidence" value="ECO:0007669"/>
    <property type="project" value="InterPro"/>
</dbReference>
<sequence>MSDEIRVDGYELSAARERVDLDTVHRWLSTDAYWALGRPLEQMRAALDGSEPYGVYDRDGNQVAVARVVTDGAVFAYLCDVYVDPAHRGRGIGGWLVRHLRDHYAARGLNRFLLVTRDAHDVYAPHGFAAVEPGRWMECDLRALR</sequence>
<name>A0A4R6JSW9_9ACTN</name>
<evidence type="ECO:0000259" key="1">
    <source>
        <dbReference type="PROSITE" id="PS51186"/>
    </source>
</evidence>
<dbReference type="PANTHER" id="PTHR43233">
    <property type="entry name" value="FAMILY N-ACETYLTRANSFERASE, PUTATIVE (AFU_ORTHOLOGUE AFUA_6G03350)-RELATED"/>
    <property type="match status" value="1"/>
</dbReference>
<evidence type="ECO:0000313" key="3">
    <source>
        <dbReference type="Proteomes" id="UP000294901"/>
    </source>
</evidence>
<dbReference type="PROSITE" id="PS51186">
    <property type="entry name" value="GNAT"/>
    <property type="match status" value="1"/>
</dbReference>
<dbReference type="Gene3D" id="3.40.630.30">
    <property type="match status" value="1"/>
</dbReference>
<dbReference type="InterPro" id="IPR053144">
    <property type="entry name" value="Acetyltransferase_Butenolide"/>
</dbReference>